<evidence type="ECO:0000313" key="5">
    <source>
        <dbReference type="Proteomes" id="UP001597402"/>
    </source>
</evidence>
<dbReference type="SUPFAM" id="SSF56529">
    <property type="entry name" value="FAH"/>
    <property type="match status" value="1"/>
</dbReference>
<keyword evidence="5" id="KW-1185">Reference proteome</keyword>
<evidence type="ECO:0000259" key="3">
    <source>
        <dbReference type="Pfam" id="PF01557"/>
    </source>
</evidence>
<keyword evidence="2" id="KW-0479">Metal-binding</keyword>
<dbReference type="InterPro" id="IPR036663">
    <property type="entry name" value="Fumarylacetoacetase_C_sf"/>
</dbReference>
<reference evidence="5" key="1">
    <citation type="journal article" date="2019" name="Int. J. Syst. Evol. Microbiol.">
        <title>The Global Catalogue of Microorganisms (GCM) 10K type strain sequencing project: providing services to taxonomists for standard genome sequencing and annotation.</title>
        <authorList>
            <consortium name="The Broad Institute Genomics Platform"/>
            <consortium name="The Broad Institute Genome Sequencing Center for Infectious Disease"/>
            <person name="Wu L."/>
            <person name="Ma J."/>
        </authorList>
    </citation>
    <scope>NUCLEOTIDE SEQUENCE [LARGE SCALE GENOMIC DNA]</scope>
    <source>
        <strain evidence="5">JCM 3338</strain>
    </source>
</reference>
<proteinExistence type="inferred from homology"/>
<comment type="caution">
    <text evidence="4">The sequence shown here is derived from an EMBL/GenBank/DDBJ whole genome shotgun (WGS) entry which is preliminary data.</text>
</comment>
<evidence type="ECO:0000313" key="4">
    <source>
        <dbReference type="EMBL" id="MFD2094005.1"/>
    </source>
</evidence>
<keyword evidence="4" id="KW-0378">Hydrolase</keyword>
<dbReference type="EMBL" id="JBHUHP010000030">
    <property type="protein sequence ID" value="MFD2094005.1"/>
    <property type="molecule type" value="Genomic_DNA"/>
</dbReference>
<protein>
    <submittedName>
        <fullName evidence="4">Fumarylacetoacetate hydrolase family protein</fullName>
    </submittedName>
</protein>
<sequence length="297" mass="31226">MRLVTYSDGTGSRVGVRRDGEVVPLGAAGTSLTDLPLGDVAALRRLAEGDGGGVPAGSVELLAPVRPSGCVYCVGWNYLDHFAEGHAAGGHKVEEMPAHPTFFFRAPATVVGPGEDIPIDPRLSPQLDYEAEIAVVIGRGGRNVPEDRAWEHVLGLTLANDVTVRDIQRRHGNQWSKGKSIDGTCPLGPEIVTLDEVGDLSQVKITCTVNGELRQSATLGQMAFPIPRILSELSAGMTLRSGDVVLTGTPSGVGYARKPPAFLTAGDEVVVAATGLGELRNRVVEADLTSYVRSAAD</sequence>
<dbReference type="Proteomes" id="UP001597402">
    <property type="component" value="Unassembled WGS sequence"/>
</dbReference>
<dbReference type="GO" id="GO:0016787">
    <property type="term" value="F:hydrolase activity"/>
    <property type="evidence" value="ECO:0007669"/>
    <property type="project" value="UniProtKB-KW"/>
</dbReference>
<name>A0ABW4XEX8_9ACTN</name>
<evidence type="ECO:0000256" key="2">
    <source>
        <dbReference type="ARBA" id="ARBA00022723"/>
    </source>
</evidence>
<comment type="similarity">
    <text evidence="1">Belongs to the FAH family.</text>
</comment>
<dbReference type="Pfam" id="PF01557">
    <property type="entry name" value="FAA_hydrolase"/>
    <property type="match status" value="1"/>
</dbReference>
<gene>
    <name evidence="4" type="ORF">ACFSHS_20765</name>
</gene>
<dbReference type="Gene3D" id="3.90.850.10">
    <property type="entry name" value="Fumarylacetoacetase-like, C-terminal domain"/>
    <property type="match status" value="1"/>
</dbReference>
<dbReference type="PANTHER" id="PTHR42796">
    <property type="entry name" value="FUMARYLACETOACETATE HYDROLASE DOMAIN-CONTAINING PROTEIN 2A-RELATED"/>
    <property type="match status" value="1"/>
</dbReference>
<feature type="domain" description="Fumarylacetoacetase-like C-terminal" evidence="3">
    <location>
        <begin position="71"/>
        <end position="284"/>
    </location>
</feature>
<organism evidence="4 5">
    <name type="scientific">Blastococcus deserti</name>
    <dbReference type="NCBI Taxonomy" id="2259033"/>
    <lineage>
        <taxon>Bacteria</taxon>
        <taxon>Bacillati</taxon>
        <taxon>Actinomycetota</taxon>
        <taxon>Actinomycetes</taxon>
        <taxon>Geodermatophilales</taxon>
        <taxon>Geodermatophilaceae</taxon>
        <taxon>Blastococcus</taxon>
    </lineage>
</organism>
<dbReference type="RefSeq" id="WP_376880331.1">
    <property type="nucleotide sequence ID" value="NZ_JBHUHP010000030.1"/>
</dbReference>
<dbReference type="InterPro" id="IPR051121">
    <property type="entry name" value="FAH"/>
</dbReference>
<evidence type="ECO:0000256" key="1">
    <source>
        <dbReference type="ARBA" id="ARBA00010211"/>
    </source>
</evidence>
<accession>A0ABW4XEX8</accession>
<dbReference type="InterPro" id="IPR011234">
    <property type="entry name" value="Fumarylacetoacetase-like_C"/>
</dbReference>
<dbReference type="PANTHER" id="PTHR42796:SF4">
    <property type="entry name" value="FUMARYLACETOACETATE HYDROLASE DOMAIN-CONTAINING PROTEIN 2A"/>
    <property type="match status" value="1"/>
</dbReference>